<evidence type="ECO:0000313" key="7">
    <source>
        <dbReference type="EMBL" id="JAP96745.1"/>
    </source>
</evidence>
<evidence type="ECO:0000313" key="6">
    <source>
        <dbReference type="EMBL" id="JAG57693.1"/>
    </source>
</evidence>
<reference evidence="6" key="3">
    <citation type="submission" date="2014-09" db="EMBL/GenBank/DDBJ databases">
        <authorList>
            <person name="Magalhaes I.L.F."/>
            <person name="Oliveira U."/>
            <person name="Santos F.R."/>
            <person name="Vidigal T.H.D.A."/>
            <person name="Brescovit A.D."/>
            <person name="Santos A.J."/>
        </authorList>
    </citation>
    <scope>NUCLEOTIDE SEQUENCE</scope>
</reference>
<dbReference type="AlphaFoldDB" id="A0A0A9X4S7"/>
<evidence type="ECO:0000313" key="5">
    <source>
        <dbReference type="EMBL" id="JAG14626.1"/>
    </source>
</evidence>
<dbReference type="EMBL" id="GDHC01021883">
    <property type="protein sequence ID" value="JAP96745.1"/>
    <property type="molecule type" value="Transcribed_RNA"/>
</dbReference>
<evidence type="ECO:0000256" key="4">
    <source>
        <dbReference type="SAM" id="MobiDB-lite"/>
    </source>
</evidence>
<evidence type="ECO:0000256" key="3">
    <source>
        <dbReference type="RuleBase" id="RU364104"/>
    </source>
</evidence>
<reference evidence="5" key="1">
    <citation type="journal article" date="2014" name="PLoS ONE">
        <title>Transcriptome-Based Identification of ABC Transporters in the Western Tarnished Plant Bug Lygus hesperus.</title>
        <authorList>
            <person name="Hull J.J."/>
            <person name="Chaney K."/>
            <person name="Geib S.M."/>
            <person name="Fabrick J.A."/>
            <person name="Brent C.S."/>
            <person name="Walsh D."/>
            <person name="Lavine L.C."/>
        </authorList>
    </citation>
    <scope>NUCLEOTIDE SEQUENCE</scope>
</reference>
<organism evidence="5">
    <name type="scientific">Lygus hesperus</name>
    <name type="common">Western plant bug</name>
    <dbReference type="NCBI Taxonomy" id="30085"/>
    <lineage>
        <taxon>Eukaryota</taxon>
        <taxon>Metazoa</taxon>
        <taxon>Ecdysozoa</taxon>
        <taxon>Arthropoda</taxon>
        <taxon>Hexapoda</taxon>
        <taxon>Insecta</taxon>
        <taxon>Pterygota</taxon>
        <taxon>Neoptera</taxon>
        <taxon>Paraneoptera</taxon>
        <taxon>Hemiptera</taxon>
        <taxon>Heteroptera</taxon>
        <taxon>Panheteroptera</taxon>
        <taxon>Cimicomorpha</taxon>
        <taxon>Miridae</taxon>
        <taxon>Mirini</taxon>
        <taxon>Lygus</taxon>
    </lineage>
</organism>
<name>A0A0A9X4S7_LYGHE</name>
<evidence type="ECO:0000256" key="2">
    <source>
        <dbReference type="ARBA" id="ARBA00023157"/>
    </source>
</evidence>
<evidence type="ECO:0000313" key="8">
    <source>
        <dbReference type="EMBL" id="JAQ00673.1"/>
    </source>
</evidence>
<evidence type="ECO:0000256" key="1">
    <source>
        <dbReference type="ARBA" id="ARBA00007347"/>
    </source>
</evidence>
<proteinExistence type="inferred from homology"/>
<gene>
    <name evidence="7" type="primary">CMC1_1</name>
    <name evidence="8" type="synonym">CMC1_0</name>
    <name evidence="5" type="ORF">CM83_9961</name>
    <name evidence="8" type="ORF">g.69585</name>
    <name evidence="7" type="ORF">g.69586</name>
</gene>
<sequence length="120" mass="13958">MVSKGELSTETPLFNPHGLGDPNDRSLRKVEVEVLIPKKMREKAKAEKCTTEVADFHACCKENGLTLVFSCQKENQKMKDCLAHWYNDEGFKKLCREEYLNERSNYRLTGKKTSERIKRM</sequence>
<reference evidence="5" key="2">
    <citation type="submission" date="2014-07" db="EMBL/GenBank/DDBJ databases">
        <authorList>
            <person name="Hull J."/>
        </authorList>
    </citation>
    <scope>NUCLEOTIDE SEQUENCE</scope>
</reference>
<dbReference type="InterPro" id="IPR013892">
    <property type="entry name" value="Cyt_c_biogenesis_Cmc1-like"/>
</dbReference>
<dbReference type="EMBL" id="GDHC01017956">
    <property type="protein sequence ID" value="JAQ00673.1"/>
    <property type="molecule type" value="Transcribed_RNA"/>
</dbReference>
<protein>
    <recommendedName>
        <fullName evidence="3">COX assembly mitochondrial protein</fullName>
    </recommendedName>
</protein>
<feature type="region of interest" description="Disordered" evidence="4">
    <location>
        <begin position="1"/>
        <end position="24"/>
    </location>
</feature>
<dbReference type="PANTHER" id="PTHR22977">
    <property type="entry name" value="COX ASSEMBLY MITOCHONDRIAL PROTEIN"/>
    <property type="match status" value="1"/>
</dbReference>
<keyword evidence="2" id="KW-1015">Disulfide bond</keyword>
<dbReference type="PROSITE" id="PS51808">
    <property type="entry name" value="CHCH"/>
    <property type="match status" value="1"/>
</dbReference>
<dbReference type="PANTHER" id="PTHR22977:SF5">
    <property type="entry name" value="COX ASSEMBLY MITOCHONDRIAL PROTEIN HOMOLOG"/>
    <property type="match status" value="1"/>
</dbReference>
<reference evidence="7" key="4">
    <citation type="journal article" date="2016" name="Gigascience">
        <title>De novo construction of an expanded transcriptome assembly for the western tarnished plant bug, Lygus hesperus.</title>
        <authorList>
            <person name="Tassone E.E."/>
            <person name="Geib S.M."/>
            <person name="Hall B."/>
            <person name="Fabrick J.A."/>
            <person name="Brent C.S."/>
            <person name="Hull J.J."/>
        </authorList>
    </citation>
    <scope>NUCLEOTIDE SEQUENCE</scope>
</reference>
<dbReference type="EMBL" id="GBRD01008128">
    <property type="protein sequence ID" value="JAG57693.1"/>
    <property type="molecule type" value="Transcribed_RNA"/>
</dbReference>
<keyword evidence="3" id="KW-0496">Mitochondrion</keyword>
<dbReference type="EMBL" id="GBHO01028978">
    <property type="protein sequence ID" value="JAG14626.1"/>
    <property type="molecule type" value="Transcribed_RNA"/>
</dbReference>
<dbReference type="Pfam" id="PF08583">
    <property type="entry name" value="Cmc1"/>
    <property type="match status" value="1"/>
</dbReference>
<dbReference type="GO" id="GO:0005739">
    <property type="term" value="C:mitochondrion"/>
    <property type="evidence" value="ECO:0007669"/>
    <property type="project" value="UniProtKB-SubCell"/>
</dbReference>
<comment type="subcellular location">
    <subcellularLocation>
        <location evidence="3">Mitochondrion</location>
    </subcellularLocation>
</comment>
<feature type="compositionally biased region" description="Polar residues" evidence="4">
    <location>
        <begin position="1"/>
        <end position="12"/>
    </location>
</feature>
<accession>A0A0A9X4S7</accession>
<comment type="similarity">
    <text evidence="1 3">Belongs to the CMC family.</text>
</comment>